<comment type="function">
    <text evidence="8">Catalyzes the stereoinversion of LL-2,6-diaminopimelate (L,L-DAP) to meso-diaminopimelate (meso-DAP), a precursor of L-lysine and an essential component of the bacterial peptidoglycan.</text>
</comment>
<comment type="subcellular location">
    <subcellularLocation>
        <location evidence="8">Cytoplasm</location>
    </subcellularLocation>
</comment>
<feature type="binding site" evidence="8">
    <location>
        <begin position="77"/>
        <end position="78"/>
    </location>
    <ligand>
        <name>substrate</name>
    </ligand>
</feature>
<protein>
    <recommendedName>
        <fullName evidence="3 8">Diaminopimelate epimerase</fullName>
        <shortName evidence="8">DAP epimerase</shortName>
        <ecNumber evidence="3 8">5.1.1.7</ecNumber>
    </recommendedName>
    <alternativeName>
        <fullName evidence="8">PLP-independent amino acid racemase</fullName>
    </alternativeName>
</protein>
<dbReference type="AlphaFoldDB" id="A0A8G2BKW8"/>
<dbReference type="PROSITE" id="PS01326">
    <property type="entry name" value="DAP_EPIMERASE"/>
    <property type="match status" value="1"/>
</dbReference>
<feature type="binding site" evidence="8">
    <location>
        <position position="48"/>
    </location>
    <ligand>
        <name>substrate</name>
    </ligand>
</feature>
<sequence length="280" mass="29367">MSTNLPFLKMHGLGNDFVVVDGRKADAALSEAQYRAVGDRRRGVGYDQFLTILPPKNGGLAYMAIHNPDGSQAQACGNGTRCVASLLMDEAGAEEIVLETVVGGLVCKRAADGRVTVDMGKANLGWTEIPIAVETDTREVTVPGAEAYGPATMVNMGNPHAVFFVEDAEALDLARIGPPIETNPIFPERANIEFVSVLAPDRLRMRVWERGAGITQACGSGACATVVAAARRGMIPGRSASVVLDGGVLDITWRADGHVEMTGPVATSFSGTLDLSALGS</sequence>
<evidence type="ECO:0000256" key="4">
    <source>
        <dbReference type="ARBA" id="ARBA00022605"/>
    </source>
</evidence>
<comment type="pathway">
    <text evidence="1 8">Amino-acid biosynthesis; L-lysine biosynthesis via DAP pathway; DL-2,6-diaminopimelate from LL-2,6-diaminopimelate: step 1/1.</text>
</comment>
<keyword evidence="8" id="KW-0963">Cytoplasm</keyword>
<keyword evidence="11" id="KW-1185">Reference proteome</keyword>
<dbReference type="SUPFAM" id="SSF54506">
    <property type="entry name" value="Diaminopimelate epimerase-like"/>
    <property type="match status" value="2"/>
</dbReference>
<keyword evidence="5 8" id="KW-0457">Lysine biosynthesis</keyword>
<feature type="active site" description="Proton acceptor" evidence="8">
    <location>
        <position position="218"/>
    </location>
</feature>
<dbReference type="Proteomes" id="UP000198615">
    <property type="component" value="Unassembled WGS sequence"/>
</dbReference>
<evidence type="ECO:0000313" key="10">
    <source>
        <dbReference type="EMBL" id="SDG21689.1"/>
    </source>
</evidence>
<comment type="caution">
    <text evidence="10">The sequence shown here is derived from an EMBL/GenBank/DDBJ whole genome shotgun (WGS) entry which is preliminary data.</text>
</comment>
<dbReference type="PANTHER" id="PTHR31689:SF0">
    <property type="entry name" value="DIAMINOPIMELATE EPIMERASE"/>
    <property type="match status" value="1"/>
</dbReference>
<dbReference type="RefSeq" id="WP_093152655.1">
    <property type="nucleotide sequence ID" value="NZ_FNBW01000012.1"/>
</dbReference>
<dbReference type="EC" id="5.1.1.7" evidence="3 8"/>
<dbReference type="GO" id="GO:0008837">
    <property type="term" value="F:diaminopimelate epimerase activity"/>
    <property type="evidence" value="ECO:0007669"/>
    <property type="project" value="UniProtKB-UniRule"/>
</dbReference>
<evidence type="ECO:0000313" key="11">
    <source>
        <dbReference type="Proteomes" id="UP000198615"/>
    </source>
</evidence>
<dbReference type="GO" id="GO:0005829">
    <property type="term" value="C:cytosol"/>
    <property type="evidence" value="ECO:0007669"/>
    <property type="project" value="TreeGrafter"/>
</dbReference>
<name>A0A8G2BKW8_9PROT</name>
<keyword evidence="6 8" id="KW-0413">Isomerase</keyword>
<keyword evidence="4 8" id="KW-0028">Amino-acid biosynthesis</keyword>
<feature type="binding site" evidence="8">
    <location>
        <begin position="209"/>
        <end position="210"/>
    </location>
    <ligand>
        <name>substrate</name>
    </ligand>
</feature>
<evidence type="ECO:0000256" key="8">
    <source>
        <dbReference type="HAMAP-Rule" id="MF_00197"/>
    </source>
</evidence>
<feature type="binding site" evidence="8">
    <location>
        <begin position="219"/>
        <end position="220"/>
    </location>
    <ligand>
        <name>substrate</name>
    </ligand>
</feature>
<feature type="binding site" evidence="8">
    <location>
        <position position="191"/>
    </location>
    <ligand>
        <name>substrate</name>
    </ligand>
</feature>
<dbReference type="InterPro" id="IPR001653">
    <property type="entry name" value="DAP_epimerase_DapF"/>
</dbReference>
<organism evidence="10 11">
    <name type="scientific">Thalassobaculum litoreum DSM 18839</name>
    <dbReference type="NCBI Taxonomy" id="1123362"/>
    <lineage>
        <taxon>Bacteria</taxon>
        <taxon>Pseudomonadati</taxon>
        <taxon>Pseudomonadota</taxon>
        <taxon>Alphaproteobacteria</taxon>
        <taxon>Rhodospirillales</taxon>
        <taxon>Thalassobaculaceae</taxon>
        <taxon>Thalassobaculum</taxon>
    </lineage>
</organism>
<dbReference type="HAMAP" id="MF_00197">
    <property type="entry name" value="DAP_epimerase"/>
    <property type="match status" value="1"/>
</dbReference>
<dbReference type="Pfam" id="PF01678">
    <property type="entry name" value="DAP_epimerase"/>
    <property type="match status" value="2"/>
</dbReference>
<feature type="binding site" evidence="8">
    <location>
        <position position="67"/>
    </location>
    <ligand>
        <name>substrate</name>
    </ligand>
</feature>
<feature type="active site" description="Proton donor" evidence="8">
    <location>
        <position position="76"/>
    </location>
</feature>
<evidence type="ECO:0000256" key="2">
    <source>
        <dbReference type="ARBA" id="ARBA00010219"/>
    </source>
</evidence>
<feature type="site" description="Could be important to modulate the pK values of the two catalytic cysteine residues" evidence="8">
    <location>
        <position position="209"/>
    </location>
</feature>
<dbReference type="NCBIfam" id="TIGR00652">
    <property type="entry name" value="DapF"/>
    <property type="match status" value="1"/>
</dbReference>
<evidence type="ECO:0000256" key="9">
    <source>
        <dbReference type="PROSITE-ProRule" id="PRU10125"/>
    </source>
</evidence>
<dbReference type="InterPro" id="IPR018510">
    <property type="entry name" value="DAP_epimerase_AS"/>
</dbReference>
<comment type="catalytic activity">
    <reaction evidence="7 8">
        <text>(2S,6S)-2,6-diaminopimelate = meso-2,6-diaminopimelate</text>
        <dbReference type="Rhea" id="RHEA:15393"/>
        <dbReference type="ChEBI" id="CHEBI:57609"/>
        <dbReference type="ChEBI" id="CHEBI:57791"/>
        <dbReference type="EC" id="5.1.1.7"/>
    </reaction>
</comment>
<evidence type="ECO:0000256" key="6">
    <source>
        <dbReference type="ARBA" id="ARBA00023235"/>
    </source>
</evidence>
<dbReference type="UniPathway" id="UPA00034">
    <property type="reaction ID" value="UER00025"/>
</dbReference>
<comment type="similarity">
    <text evidence="2 8">Belongs to the diaminopimelate epimerase family.</text>
</comment>
<dbReference type="OrthoDB" id="9805408at2"/>
<feature type="binding site" evidence="8">
    <location>
        <position position="158"/>
    </location>
    <ligand>
        <name>substrate</name>
    </ligand>
</feature>
<evidence type="ECO:0000256" key="5">
    <source>
        <dbReference type="ARBA" id="ARBA00023154"/>
    </source>
</evidence>
<evidence type="ECO:0000256" key="7">
    <source>
        <dbReference type="ARBA" id="ARBA00051712"/>
    </source>
</evidence>
<feature type="active site" evidence="9">
    <location>
        <position position="76"/>
    </location>
</feature>
<reference evidence="10 11" key="1">
    <citation type="submission" date="2016-10" db="EMBL/GenBank/DDBJ databases">
        <authorList>
            <person name="Varghese N."/>
            <person name="Submissions S."/>
        </authorList>
    </citation>
    <scope>NUCLEOTIDE SEQUENCE [LARGE SCALE GENOMIC DNA]</scope>
    <source>
        <strain evidence="10 11">DSM 18839</strain>
    </source>
</reference>
<dbReference type="PANTHER" id="PTHR31689">
    <property type="entry name" value="DIAMINOPIMELATE EPIMERASE, CHLOROPLASTIC"/>
    <property type="match status" value="1"/>
</dbReference>
<proteinExistence type="inferred from homology"/>
<dbReference type="Gene3D" id="3.10.310.10">
    <property type="entry name" value="Diaminopimelate Epimerase, Chain A, domain 1"/>
    <property type="match status" value="2"/>
</dbReference>
<evidence type="ECO:0000256" key="1">
    <source>
        <dbReference type="ARBA" id="ARBA00005196"/>
    </source>
</evidence>
<dbReference type="EMBL" id="FNBW01000012">
    <property type="protein sequence ID" value="SDG21689.1"/>
    <property type="molecule type" value="Genomic_DNA"/>
</dbReference>
<dbReference type="GO" id="GO:0009089">
    <property type="term" value="P:lysine biosynthetic process via diaminopimelate"/>
    <property type="evidence" value="ECO:0007669"/>
    <property type="project" value="UniProtKB-UniRule"/>
</dbReference>
<accession>A0A8G2BKW8</accession>
<gene>
    <name evidence="8" type="primary">dapF</name>
    <name evidence="10" type="ORF">SAMN05660686_03709</name>
</gene>
<comment type="subunit">
    <text evidence="8">Homodimer.</text>
</comment>
<evidence type="ECO:0000256" key="3">
    <source>
        <dbReference type="ARBA" id="ARBA00013080"/>
    </source>
</evidence>
<feature type="site" description="Could be important to modulate the pK values of the two catalytic cysteine residues" evidence="8">
    <location>
        <position position="160"/>
    </location>
</feature>
<feature type="binding site" evidence="8">
    <location>
        <position position="15"/>
    </location>
    <ligand>
        <name>substrate</name>
    </ligand>
</feature>